<evidence type="ECO:0000313" key="10">
    <source>
        <dbReference type="EMBL" id="KYH26487.1"/>
    </source>
</evidence>
<evidence type="ECO:0000256" key="2">
    <source>
        <dbReference type="ARBA" id="ARBA00022448"/>
    </source>
</evidence>
<keyword evidence="6 8" id="KW-0472">Membrane</keyword>
<dbReference type="InterPro" id="IPR013099">
    <property type="entry name" value="K_chnl_dom"/>
</dbReference>
<dbReference type="PANTHER" id="PTHR43833:SF9">
    <property type="entry name" value="POTASSIUM CHANNEL PROTEIN YUGO-RELATED"/>
    <property type="match status" value="1"/>
</dbReference>
<dbReference type="SUPFAM" id="SSF51735">
    <property type="entry name" value="NAD(P)-binding Rossmann-fold domains"/>
    <property type="match status" value="1"/>
</dbReference>
<dbReference type="InterPro" id="IPR003280">
    <property type="entry name" value="2pore_dom_K_chnl"/>
</dbReference>
<dbReference type="PANTHER" id="PTHR43833">
    <property type="entry name" value="POTASSIUM CHANNEL PROTEIN 2-RELATED-RELATED"/>
    <property type="match status" value="1"/>
</dbReference>
<feature type="transmembrane region" description="Helical" evidence="8">
    <location>
        <begin position="55"/>
        <end position="74"/>
    </location>
</feature>
<keyword evidence="5" id="KW-0406">Ion transport</keyword>
<dbReference type="PATRIC" id="fig|1008153.3.peg.1606"/>
<dbReference type="InterPro" id="IPR036291">
    <property type="entry name" value="NAD(P)-bd_dom_sf"/>
</dbReference>
<dbReference type="RefSeq" id="WP_066381245.1">
    <property type="nucleotide sequence ID" value="NZ_LTAZ01000004.1"/>
</dbReference>
<dbReference type="InterPro" id="IPR050721">
    <property type="entry name" value="Trk_Ktr_HKT_K-transport"/>
</dbReference>
<comment type="subcellular location">
    <subcellularLocation>
        <location evidence="1">Cell membrane</location>
        <topology evidence="1">Multi-pass membrane protein</topology>
    </subcellularLocation>
</comment>
<dbReference type="AlphaFoldDB" id="A0A151AGF8"/>
<evidence type="ECO:0000256" key="4">
    <source>
        <dbReference type="ARBA" id="ARBA00022989"/>
    </source>
</evidence>
<keyword evidence="4 8" id="KW-1133">Transmembrane helix</keyword>
<organism evidence="10 11">
    <name type="scientific">Halalkalicoccus paucihalophilus</name>
    <dbReference type="NCBI Taxonomy" id="1008153"/>
    <lineage>
        <taxon>Archaea</taxon>
        <taxon>Methanobacteriati</taxon>
        <taxon>Methanobacteriota</taxon>
        <taxon>Stenosarchaea group</taxon>
        <taxon>Halobacteria</taxon>
        <taxon>Halobacteriales</taxon>
        <taxon>Halococcaceae</taxon>
        <taxon>Halalkalicoccus</taxon>
    </lineage>
</organism>
<evidence type="ECO:0000256" key="7">
    <source>
        <dbReference type="ARBA" id="ARBA00023303"/>
    </source>
</evidence>
<sequence>MEWGERWGLIGTHLTVALTGIVAVLSIITGIANISAPAVGLLYDRIAIPVIVHRTAGFTGTMTGFLMLLSAYGLRTRLRVAWWSTAVLLPMTAIQGLLQSSVLSIPLILVSVLAMPNLLANRAQFDRELELTNTQIAAGLALVGAQAYGTLGTYALREEFAEVETILDAFYFTLVTASTVGYGDATPTTQEARLFGMSVLLVGTASFAVALGALLSPVIEARLAAALGKMNDAELATLDDHVLVLGYGELTEPILQELETRAPFVVVTDHDERAERLADRDVLVLRGDPSDEETIERAGLERARAVVVATDTDAEDALTVLTVRQLRPDVRIVSAATDRENVVKLRRAGADTVISPATIGGRLMVQSALGREDTEDVADRLLGDR</sequence>
<keyword evidence="3 8" id="KW-0812">Transmembrane</keyword>
<dbReference type="PRINTS" id="PR01333">
    <property type="entry name" value="2POREKCHANEL"/>
</dbReference>
<dbReference type="Pfam" id="PF02254">
    <property type="entry name" value="TrkA_N"/>
    <property type="match status" value="1"/>
</dbReference>
<dbReference type="Gene3D" id="3.40.50.720">
    <property type="entry name" value="NAD(P)-binding Rossmann-like Domain"/>
    <property type="match status" value="1"/>
</dbReference>
<accession>A0A151AGF8</accession>
<dbReference type="GO" id="GO:0005886">
    <property type="term" value="C:plasma membrane"/>
    <property type="evidence" value="ECO:0007669"/>
    <property type="project" value="UniProtKB-SubCell"/>
</dbReference>
<dbReference type="PROSITE" id="PS51201">
    <property type="entry name" value="RCK_N"/>
    <property type="match status" value="1"/>
</dbReference>
<feature type="domain" description="RCK N-terminal" evidence="9">
    <location>
        <begin position="239"/>
        <end position="355"/>
    </location>
</feature>
<proteinExistence type="predicted"/>
<dbReference type="Pfam" id="PF07885">
    <property type="entry name" value="Ion_trans_2"/>
    <property type="match status" value="1"/>
</dbReference>
<dbReference type="Gene3D" id="1.10.287.70">
    <property type="match status" value="1"/>
</dbReference>
<evidence type="ECO:0000256" key="3">
    <source>
        <dbReference type="ARBA" id="ARBA00022692"/>
    </source>
</evidence>
<evidence type="ECO:0000259" key="9">
    <source>
        <dbReference type="PROSITE" id="PS51201"/>
    </source>
</evidence>
<dbReference type="Proteomes" id="UP000075321">
    <property type="component" value="Unassembled WGS sequence"/>
</dbReference>
<evidence type="ECO:0000256" key="6">
    <source>
        <dbReference type="ARBA" id="ARBA00023136"/>
    </source>
</evidence>
<gene>
    <name evidence="10" type="primary">mthK_2</name>
    <name evidence="10" type="ORF">HAPAU_15850</name>
</gene>
<name>A0A151AGF8_9EURY</name>
<feature type="transmembrane region" description="Helical" evidence="8">
    <location>
        <begin position="194"/>
        <end position="215"/>
    </location>
</feature>
<evidence type="ECO:0000313" key="11">
    <source>
        <dbReference type="Proteomes" id="UP000075321"/>
    </source>
</evidence>
<feature type="transmembrane region" description="Helical" evidence="8">
    <location>
        <begin position="20"/>
        <end position="43"/>
    </location>
</feature>
<dbReference type="OrthoDB" id="56871at2157"/>
<evidence type="ECO:0000256" key="8">
    <source>
        <dbReference type="SAM" id="Phobius"/>
    </source>
</evidence>
<dbReference type="EMBL" id="LTAZ01000004">
    <property type="protein sequence ID" value="KYH26487.1"/>
    <property type="molecule type" value="Genomic_DNA"/>
</dbReference>
<dbReference type="SUPFAM" id="SSF81324">
    <property type="entry name" value="Voltage-gated potassium channels"/>
    <property type="match status" value="1"/>
</dbReference>
<protein>
    <submittedName>
        <fullName evidence="10">Calcium-gated potassium channel MthK</fullName>
    </submittedName>
</protein>
<comment type="caution">
    <text evidence="10">The sequence shown here is derived from an EMBL/GenBank/DDBJ whole genome shotgun (WGS) entry which is preliminary data.</text>
</comment>
<keyword evidence="7 10" id="KW-0407">Ion channel</keyword>
<dbReference type="InterPro" id="IPR003148">
    <property type="entry name" value="RCK_N"/>
</dbReference>
<evidence type="ECO:0000256" key="1">
    <source>
        <dbReference type="ARBA" id="ARBA00004651"/>
    </source>
</evidence>
<evidence type="ECO:0000256" key="5">
    <source>
        <dbReference type="ARBA" id="ARBA00023065"/>
    </source>
</evidence>
<keyword evidence="2" id="KW-0813">Transport</keyword>
<dbReference type="GO" id="GO:0005267">
    <property type="term" value="F:potassium channel activity"/>
    <property type="evidence" value="ECO:0007669"/>
    <property type="project" value="InterPro"/>
</dbReference>
<reference evidence="10 11" key="1">
    <citation type="submission" date="2016-02" db="EMBL/GenBank/DDBJ databases">
        <title>Genome sequence of Halalkalicoccus paucihalophilus DSM 24557.</title>
        <authorList>
            <person name="Poehlein A."/>
            <person name="Daniel R."/>
        </authorList>
    </citation>
    <scope>NUCLEOTIDE SEQUENCE [LARGE SCALE GENOMIC DNA]</scope>
    <source>
        <strain evidence="10 11">DSM 24557</strain>
    </source>
</reference>
<keyword evidence="11" id="KW-1185">Reference proteome</keyword>